<proteinExistence type="predicted"/>
<evidence type="ECO:0000313" key="3">
    <source>
        <dbReference type="EMBL" id="ALU39991.1"/>
    </source>
</evidence>
<evidence type="ECO:0000256" key="1">
    <source>
        <dbReference type="SAM" id="SignalP"/>
    </source>
</evidence>
<dbReference type="Proteomes" id="UP000321155">
    <property type="component" value="Unassembled WGS sequence"/>
</dbReference>
<feature type="domain" description="AMIN-like" evidence="2">
    <location>
        <begin position="52"/>
        <end position="186"/>
    </location>
</feature>
<dbReference type="Proteomes" id="UP000057181">
    <property type="component" value="Chromosome"/>
</dbReference>
<dbReference type="STRING" id="446860.AS188_09820"/>
<dbReference type="InterPro" id="IPR056303">
    <property type="entry name" value="AMIN-like"/>
</dbReference>
<dbReference type="Pfam" id="PF24837">
    <property type="entry name" value="AMIN-like"/>
    <property type="match status" value="1"/>
</dbReference>
<dbReference type="KEGG" id="kfv:AS188_09820"/>
<evidence type="ECO:0000313" key="5">
    <source>
        <dbReference type="Proteomes" id="UP000057181"/>
    </source>
</evidence>
<feature type="signal peptide" evidence="1">
    <location>
        <begin position="1"/>
        <end position="27"/>
    </location>
</feature>
<gene>
    <name evidence="3" type="ORF">AS188_09820</name>
    <name evidence="4" type="ORF">KFL01_06470</name>
</gene>
<dbReference type="EMBL" id="CP013254">
    <property type="protein sequence ID" value="ALU39991.1"/>
    <property type="molecule type" value="Genomic_DNA"/>
</dbReference>
<feature type="chain" id="PRO_5044547226" description="AMIN-like domain-containing protein" evidence="1">
    <location>
        <begin position="28"/>
        <end position="188"/>
    </location>
</feature>
<name>A0A0U3HYI9_9MICC</name>
<dbReference type="AlphaFoldDB" id="A0A0U3HYI9"/>
<keyword evidence="6" id="KW-1185">Reference proteome</keyword>
<reference evidence="4 6" key="2">
    <citation type="submission" date="2019-07" db="EMBL/GenBank/DDBJ databases">
        <title>Whole genome shotgun sequence of Kocuria flava NBRC 107626.</title>
        <authorList>
            <person name="Hosoyama A."/>
            <person name="Uohara A."/>
            <person name="Ohji S."/>
            <person name="Ichikawa N."/>
        </authorList>
    </citation>
    <scope>NUCLEOTIDE SEQUENCE [LARGE SCALE GENOMIC DNA]</scope>
    <source>
        <strain evidence="4 6">NBRC 107626</strain>
    </source>
</reference>
<keyword evidence="1" id="KW-0732">Signal</keyword>
<organism evidence="3 5">
    <name type="scientific">Kocuria flava</name>
    <dbReference type="NCBI Taxonomy" id="446860"/>
    <lineage>
        <taxon>Bacteria</taxon>
        <taxon>Bacillati</taxon>
        <taxon>Actinomycetota</taxon>
        <taxon>Actinomycetes</taxon>
        <taxon>Micrococcales</taxon>
        <taxon>Micrococcaceae</taxon>
        <taxon>Kocuria</taxon>
    </lineage>
</organism>
<evidence type="ECO:0000313" key="6">
    <source>
        <dbReference type="Proteomes" id="UP000321155"/>
    </source>
</evidence>
<dbReference type="OrthoDB" id="3393679at2"/>
<evidence type="ECO:0000313" key="4">
    <source>
        <dbReference type="EMBL" id="GEO91341.1"/>
    </source>
</evidence>
<evidence type="ECO:0000259" key="2">
    <source>
        <dbReference type="Pfam" id="PF24837"/>
    </source>
</evidence>
<dbReference type="RefSeq" id="WP_058858697.1">
    <property type="nucleotide sequence ID" value="NZ_BJZR01000010.1"/>
</dbReference>
<accession>A0A0U3HYI9</accession>
<protein>
    <recommendedName>
        <fullName evidence="2">AMIN-like domain-containing protein</fullName>
    </recommendedName>
</protein>
<sequence>MKKLISWLAALVLATGLGLVVPAGANAAAPYCGIRWGSGPKLAVEGPGGDTHVTNVRAGRHACFDRLVVDMDAPSDGYVVRYVDEYTGVAGAHPIVLRGGADLSVVAFAAAYEEDGHGGIRGTYAFDDPQELVDVTGFRTFRQVAWGGSFEARTSLGLGVRARLPFRAFLLDGPGEGSRLVVDVAHRW</sequence>
<reference evidence="3 5" key="1">
    <citation type="submission" date="2015-11" db="EMBL/GenBank/DDBJ databases">
        <title>Complete Genome Sequence of Kocuria flava strain HO-9041.</title>
        <authorList>
            <person name="Zhou M."/>
            <person name="Dai J."/>
        </authorList>
    </citation>
    <scope>NUCLEOTIDE SEQUENCE [LARGE SCALE GENOMIC DNA]</scope>
    <source>
        <strain evidence="3 5">HO-9041</strain>
    </source>
</reference>
<dbReference type="EMBL" id="BJZR01000010">
    <property type="protein sequence ID" value="GEO91341.1"/>
    <property type="molecule type" value="Genomic_DNA"/>
</dbReference>